<dbReference type="EMBL" id="ML208405">
    <property type="protein sequence ID" value="TFK66440.1"/>
    <property type="molecule type" value="Genomic_DNA"/>
</dbReference>
<name>A0ACD3ALS2_9AGAR</name>
<sequence>MRHVEMSIHFSEKCDPFTDERSEPCERTGKEEQALLGEIALSSLMQLSSQYRTHVFSMLVFPKSVRFLRWDRAGVIVTRKIPLAQSGNLVATFFHRLQFASPCARGVDETITTPRLSAEQETLIRQTLEVKDDVPLLQVTISGRRFVFPNSAFFNTHFARATRCFRAYNLDAKMGESKRGVFKDSWRILRGKNEFERNEKLRRAGVSNIPRIWCGEDVLRDLRTGGGLYHRTRTQEYQHAPWTAVRSTSLHTFRHYRQVMEELEGPLTSCRNMKDVVTALRDASQAEAEAYEKANIMHADCGLSNVMIKYEGDQVRGYLIDWDMSQDLDDDPKWIGPVGQWRFMAARIQSYEFWEQGQQQDQVDDTETFFHDLVYVIVYYTRCDTWRMDHYFNGGEKKDGIWVGGERKISSMGNEWPSIYSRIRCPRIQRLVKRLAVVLHSRYVAEGHNADKGSSQEETRKNSTLLYSDPYWMSKVLTEELEKAGWPEDKLIQGNDPAEMDPDEVLDWGEIADQMKRRASDEGENRKKRRKR</sequence>
<evidence type="ECO:0000313" key="2">
    <source>
        <dbReference type="Proteomes" id="UP000308600"/>
    </source>
</evidence>
<gene>
    <name evidence="1" type="ORF">BDN72DRAFT_146954</name>
</gene>
<protein>
    <submittedName>
        <fullName evidence="1">Uncharacterized protein</fullName>
    </submittedName>
</protein>
<organism evidence="1 2">
    <name type="scientific">Pluteus cervinus</name>
    <dbReference type="NCBI Taxonomy" id="181527"/>
    <lineage>
        <taxon>Eukaryota</taxon>
        <taxon>Fungi</taxon>
        <taxon>Dikarya</taxon>
        <taxon>Basidiomycota</taxon>
        <taxon>Agaricomycotina</taxon>
        <taxon>Agaricomycetes</taxon>
        <taxon>Agaricomycetidae</taxon>
        <taxon>Agaricales</taxon>
        <taxon>Pluteineae</taxon>
        <taxon>Pluteaceae</taxon>
        <taxon>Pluteus</taxon>
    </lineage>
</organism>
<accession>A0ACD3ALS2</accession>
<reference evidence="1 2" key="1">
    <citation type="journal article" date="2019" name="Nat. Ecol. Evol.">
        <title>Megaphylogeny resolves global patterns of mushroom evolution.</title>
        <authorList>
            <person name="Varga T."/>
            <person name="Krizsan K."/>
            <person name="Foldi C."/>
            <person name="Dima B."/>
            <person name="Sanchez-Garcia M."/>
            <person name="Sanchez-Ramirez S."/>
            <person name="Szollosi G.J."/>
            <person name="Szarkandi J.G."/>
            <person name="Papp V."/>
            <person name="Albert L."/>
            <person name="Andreopoulos W."/>
            <person name="Angelini C."/>
            <person name="Antonin V."/>
            <person name="Barry K.W."/>
            <person name="Bougher N.L."/>
            <person name="Buchanan P."/>
            <person name="Buyck B."/>
            <person name="Bense V."/>
            <person name="Catcheside P."/>
            <person name="Chovatia M."/>
            <person name="Cooper J."/>
            <person name="Damon W."/>
            <person name="Desjardin D."/>
            <person name="Finy P."/>
            <person name="Geml J."/>
            <person name="Haridas S."/>
            <person name="Hughes K."/>
            <person name="Justo A."/>
            <person name="Karasinski D."/>
            <person name="Kautmanova I."/>
            <person name="Kiss B."/>
            <person name="Kocsube S."/>
            <person name="Kotiranta H."/>
            <person name="LaButti K.M."/>
            <person name="Lechner B.E."/>
            <person name="Liimatainen K."/>
            <person name="Lipzen A."/>
            <person name="Lukacs Z."/>
            <person name="Mihaltcheva S."/>
            <person name="Morgado L.N."/>
            <person name="Niskanen T."/>
            <person name="Noordeloos M.E."/>
            <person name="Ohm R.A."/>
            <person name="Ortiz-Santana B."/>
            <person name="Ovrebo C."/>
            <person name="Racz N."/>
            <person name="Riley R."/>
            <person name="Savchenko A."/>
            <person name="Shiryaev A."/>
            <person name="Soop K."/>
            <person name="Spirin V."/>
            <person name="Szebenyi C."/>
            <person name="Tomsovsky M."/>
            <person name="Tulloss R.E."/>
            <person name="Uehling J."/>
            <person name="Grigoriev I.V."/>
            <person name="Vagvolgyi C."/>
            <person name="Papp T."/>
            <person name="Martin F.M."/>
            <person name="Miettinen O."/>
            <person name="Hibbett D.S."/>
            <person name="Nagy L.G."/>
        </authorList>
    </citation>
    <scope>NUCLEOTIDE SEQUENCE [LARGE SCALE GENOMIC DNA]</scope>
    <source>
        <strain evidence="1 2">NL-1719</strain>
    </source>
</reference>
<proteinExistence type="predicted"/>
<evidence type="ECO:0000313" key="1">
    <source>
        <dbReference type="EMBL" id="TFK66440.1"/>
    </source>
</evidence>
<keyword evidence="2" id="KW-1185">Reference proteome</keyword>
<dbReference type="Proteomes" id="UP000308600">
    <property type="component" value="Unassembled WGS sequence"/>
</dbReference>